<comment type="subcellular location">
    <subcellularLocation>
        <location evidence="1 9">Cytoplasm</location>
    </subcellularLocation>
</comment>
<keyword evidence="12" id="KW-0328">Glycosyltransferase</keyword>
<dbReference type="Proteomes" id="UP000003505">
    <property type="component" value="Unassembled WGS sequence"/>
</dbReference>
<keyword evidence="7 9" id="KW-0368">Histidine biosynthesis</keyword>
<dbReference type="InterPro" id="IPR045864">
    <property type="entry name" value="aa-tRNA-synth_II/BPL/LPL"/>
</dbReference>
<feature type="binding site" evidence="10">
    <location>
        <position position="133"/>
    </location>
    <ligand>
        <name>L-histidine</name>
        <dbReference type="ChEBI" id="CHEBI:57595"/>
    </ligand>
</feature>
<dbReference type="GO" id="GO:0006427">
    <property type="term" value="P:histidyl-tRNA aminoacylation"/>
    <property type="evidence" value="ECO:0007669"/>
    <property type="project" value="TreeGrafter"/>
</dbReference>
<dbReference type="HAMAP" id="MF_00125">
    <property type="entry name" value="HisZ"/>
    <property type="match status" value="1"/>
</dbReference>
<comment type="subunit">
    <text evidence="9">Heteromultimer composed of HisG and HisZ subunits.</text>
</comment>
<evidence type="ECO:0000259" key="11">
    <source>
        <dbReference type="PROSITE" id="PS50862"/>
    </source>
</evidence>
<organism evidence="12 13">
    <name type="scientific">Selenomonas sputigena (strain ATCC 35185 / DSM 20758 / CCUG 44933 / VPI D19B-28)</name>
    <dbReference type="NCBI Taxonomy" id="546271"/>
    <lineage>
        <taxon>Bacteria</taxon>
        <taxon>Bacillati</taxon>
        <taxon>Bacillota</taxon>
        <taxon>Negativicutes</taxon>
        <taxon>Selenomonadales</taxon>
        <taxon>Selenomonadaceae</taxon>
        <taxon>Selenomonas</taxon>
    </lineage>
</organism>
<evidence type="ECO:0000313" key="13">
    <source>
        <dbReference type="Proteomes" id="UP000003505"/>
    </source>
</evidence>
<comment type="miscellaneous">
    <text evidence="9">This function is generally fulfilled by the C-terminal part of HisG, which is missing in some bacteria such as this one.</text>
</comment>
<feature type="binding site" evidence="10">
    <location>
        <position position="115"/>
    </location>
    <ligand>
        <name>L-histidine</name>
        <dbReference type="ChEBI" id="CHEBI:57595"/>
    </ligand>
</feature>
<dbReference type="GO" id="GO:0000105">
    <property type="term" value="P:L-histidine biosynthetic process"/>
    <property type="evidence" value="ECO:0007669"/>
    <property type="project" value="UniProtKB-UniRule"/>
</dbReference>
<sequence length="396" mass="44563">MKMSENEWIFGIPYGTRDLMPQEAQEKRHVEAALMGLFRLWGYDEIATPAIEYLDTLTMGNGRCLEPQMFKLFAQDNRTLALRHEMTTPIARLVASRMREESLPLKLAYISNVFRSEQAQAGRQCEFNQGGVELIGTSAVAADAEVIALAIEGIRAAGLQDFQVCLGQVDFIGGMMRQMHFTETQQERVTFALERHDLVELAAIVEETDLPAAAKEGMKRIPTLHGKKDVLHEAYSIVLNEQGRRALDNLSEIYRLLQEYGVAEYVSFDLGVIRDLNYYTGMVFEAYAPGMGYPICGGGRYDQLLAGFGNPCPATGFALGIERLLLAKERQSQKRILPSKDCYIAYAHDKLPEALQEARKLREQGKTCETAFQAQAEQKADEYRKSKGYKELIYIS</sequence>
<dbReference type="eggNOG" id="COG3705">
    <property type="taxonomic scope" value="Bacteria"/>
</dbReference>
<comment type="caution">
    <text evidence="12">The sequence shown here is derived from an EMBL/GenBank/DDBJ whole genome shotgun (WGS) entry which is preliminary data.</text>
</comment>
<evidence type="ECO:0000256" key="5">
    <source>
        <dbReference type="ARBA" id="ARBA00022490"/>
    </source>
</evidence>
<evidence type="ECO:0000256" key="10">
    <source>
        <dbReference type="PIRSR" id="PIRSR001549-1"/>
    </source>
</evidence>
<dbReference type="GO" id="GO:0140096">
    <property type="term" value="F:catalytic activity, acting on a protein"/>
    <property type="evidence" value="ECO:0007669"/>
    <property type="project" value="UniProtKB-ARBA"/>
</dbReference>
<dbReference type="AlphaFoldDB" id="C9LTV4"/>
<evidence type="ECO:0000256" key="1">
    <source>
        <dbReference type="ARBA" id="ARBA00004496"/>
    </source>
</evidence>
<feature type="binding site" evidence="10">
    <location>
        <position position="129"/>
    </location>
    <ligand>
        <name>L-histidine</name>
        <dbReference type="ChEBI" id="CHEBI:57595"/>
    </ligand>
</feature>
<evidence type="ECO:0000313" key="12">
    <source>
        <dbReference type="EMBL" id="EEX77838.1"/>
    </source>
</evidence>
<dbReference type="InterPro" id="IPR004517">
    <property type="entry name" value="HisZ"/>
</dbReference>
<dbReference type="GO" id="GO:0004821">
    <property type="term" value="F:histidine-tRNA ligase activity"/>
    <property type="evidence" value="ECO:0007669"/>
    <property type="project" value="TreeGrafter"/>
</dbReference>
<dbReference type="PROSITE" id="PS50862">
    <property type="entry name" value="AA_TRNA_LIGASE_II"/>
    <property type="match status" value="1"/>
</dbReference>
<dbReference type="GO" id="GO:0005737">
    <property type="term" value="C:cytoplasm"/>
    <property type="evidence" value="ECO:0007669"/>
    <property type="project" value="UniProtKB-SubCell"/>
</dbReference>
<name>C9LTV4_SELS3</name>
<keyword evidence="5 9" id="KW-0963">Cytoplasm</keyword>
<evidence type="ECO:0000256" key="6">
    <source>
        <dbReference type="ARBA" id="ARBA00022605"/>
    </source>
</evidence>
<dbReference type="UniPathway" id="UPA00031">
    <property type="reaction ID" value="UER00006"/>
</dbReference>
<evidence type="ECO:0000256" key="4">
    <source>
        <dbReference type="ARBA" id="ARBA00020397"/>
    </source>
</evidence>
<dbReference type="CDD" id="cd00773">
    <property type="entry name" value="HisRS-like_core"/>
    <property type="match status" value="1"/>
</dbReference>
<feature type="binding site" evidence="10">
    <location>
        <begin position="85"/>
        <end position="87"/>
    </location>
    <ligand>
        <name>L-histidine</name>
        <dbReference type="ChEBI" id="CHEBI:57595"/>
    </ligand>
</feature>
<dbReference type="InterPro" id="IPR004516">
    <property type="entry name" value="HisRS/HisZ"/>
</dbReference>
<keyword evidence="6 9" id="KW-0028">Amino-acid biosynthesis</keyword>
<dbReference type="EMBL" id="ACKP02000015">
    <property type="protein sequence ID" value="EEX77838.1"/>
    <property type="molecule type" value="Genomic_DNA"/>
</dbReference>
<comment type="function">
    <text evidence="8 9">Required for the first step of histidine biosynthesis. May allow the feedback regulation of ATP phosphoribosyltransferase activity by histidine.</text>
</comment>
<keyword evidence="12" id="KW-0808">Transferase</keyword>
<dbReference type="NCBIfam" id="TIGR00443">
    <property type="entry name" value="hisZ_biosyn_reg"/>
    <property type="match status" value="1"/>
</dbReference>
<comment type="similarity">
    <text evidence="3 9">Belongs to the class-II aminoacyl-tRNA synthetase family. HisZ subfamily.</text>
</comment>
<feature type="binding site" evidence="10">
    <location>
        <begin position="278"/>
        <end position="279"/>
    </location>
    <ligand>
        <name>L-histidine</name>
        <dbReference type="ChEBI" id="CHEBI:57595"/>
    </ligand>
</feature>
<dbReference type="PANTHER" id="PTHR43707:SF6">
    <property type="entry name" value="ATP PHOSPHORIBOSYLTRANSFERASE REGULATORY SUBUNIT"/>
    <property type="match status" value="1"/>
</dbReference>
<dbReference type="GO" id="GO:0016757">
    <property type="term" value="F:glycosyltransferase activity"/>
    <property type="evidence" value="ECO:0007669"/>
    <property type="project" value="UniProtKB-KW"/>
</dbReference>
<dbReference type="InterPro" id="IPR006195">
    <property type="entry name" value="aa-tRNA-synth_II"/>
</dbReference>
<evidence type="ECO:0000256" key="9">
    <source>
        <dbReference type="HAMAP-Rule" id="MF_00125"/>
    </source>
</evidence>
<comment type="pathway">
    <text evidence="2 9">Amino-acid biosynthesis; L-histidine biosynthesis; L-histidine from 5-phospho-alpha-D-ribose 1-diphosphate: step 1/9.</text>
</comment>
<reference evidence="12 13" key="1">
    <citation type="submission" date="2009-09" db="EMBL/GenBank/DDBJ databases">
        <authorList>
            <person name="Weinstock G."/>
            <person name="Sodergren E."/>
            <person name="Clifton S."/>
            <person name="Fulton L."/>
            <person name="Fulton B."/>
            <person name="Courtney L."/>
            <person name="Fronick C."/>
            <person name="Harrison M."/>
            <person name="Strong C."/>
            <person name="Farmer C."/>
            <person name="Delahaunty K."/>
            <person name="Markovic C."/>
            <person name="Hall O."/>
            <person name="Minx P."/>
            <person name="Tomlinson C."/>
            <person name="Mitreva M."/>
            <person name="Nelson J."/>
            <person name="Hou S."/>
            <person name="Wollam A."/>
            <person name="Pepin K.H."/>
            <person name="Johnson M."/>
            <person name="Bhonagiri V."/>
            <person name="Nash W.E."/>
            <person name="Warren W."/>
            <person name="Chinwalla A."/>
            <person name="Mardis E.R."/>
            <person name="Wilson R.K."/>
        </authorList>
    </citation>
    <scope>NUCLEOTIDE SEQUENCE [LARGE SCALE GENOMIC DNA]</scope>
    <source>
        <strain evidence="13">ATCC 35185 / DSM 20758 / VPI D19B-28</strain>
    </source>
</reference>
<dbReference type="InterPro" id="IPR041715">
    <property type="entry name" value="HisRS-like_core"/>
</dbReference>
<dbReference type="Gene3D" id="3.30.930.10">
    <property type="entry name" value="Bira Bifunctional Protein, Domain 2"/>
    <property type="match status" value="1"/>
</dbReference>
<evidence type="ECO:0000256" key="8">
    <source>
        <dbReference type="ARBA" id="ARBA00025246"/>
    </source>
</evidence>
<proteinExistence type="inferred from homology"/>
<dbReference type="PIRSF" id="PIRSF001549">
    <property type="entry name" value="His-tRNA_synth"/>
    <property type="match status" value="1"/>
</dbReference>
<feature type="binding site" evidence="10">
    <location>
        <position position="274"/>
    </location>
    <ligand>
        <name>L-histidine</name>
        <dbReference type="ChEBI" id="CHEBI:57595"/>
    </ligand>
</feature>
<dbReference type="SUPFAM" id="SSF55681">
    <property type="entry name" value="Class II aaRS and biotin synthetases"/>
    <property type="match status" value="1"/>
</dbReference>
<evidence type="ECO:0000256" key="7">
    <source>
        <dbReference type="ARBA" id="ARBA00023102"/>
    </source>
</evidence>
<evidence type="ECO:0000256" key="2">
    <source>
        <dbReference type="ARBA" id="ARBA00004667"/>
    </source>
</evidence>
<dbReference type="STRING" id="546271.Selsp_1128"/>
<dbReference type="PANTHER" id="PTHR43707">
    <property type="entry name" value="HISTIDYL-TRNA SYNTHETASE"/>
    <property type="match status" value="1"/>
</dbReference>
<dbReference type="Pfam" id="PF13393">
    <property type="entry name" value="tRNA-synt_His"/>
    <property type="match status" value="1"/>
</dbReference>
<evidence type="ECO:0000256" key="3">
    <source>
        <dbReference type="ARBA" id="ARBA00005539"/>
    </source>
</evidence>
<gene>
    <name evidence="9 12" type="primary">hisZ</name>
    <name evidence="12" type="ORF">SELSPUOL_01115</name>
</gene>
<protein>
    <recommendedName>
        <fullName evidence="4 9">ATP phosphoribosyltransferase regulatory subunit</fullName>
    </recommendedName>
</protein>
<accession>C9LTV4</accession>
<feature type="domain" description="Aminoacyl-transfer RNA synthetases class-II family profile" evidence="11">
    <location>
        <begin position="1"/>
        <end position="338"/>
    </location>
</feature>